<organism evidence="1 2">
    <name type="scientific">Brachionus plicatilis</name>
    <name type="common">Marine rotifer</name>
    <name type="synonym">Brachionus muelleri</name>
    <dbReference type="NCBI Taxonomy" id="10195"/>
    <lineage>
        <taxon>Eukaryota</taxon>
        <taxon>Metazoa</taxon>
        <taxon>Spiralia</taxon>
        <taxon>Gnathifera</taxon>
        <taxon>Rotifera</taxon>
        <taxon>Eurotatoria</taxon>
        <taxon>Monogononta</taxon>
        <taxon>Pseudotrocha</taxon>
        <taxon>Ploima</taxon>
        <taxon>Brachionidae</taxon>
        <taxon>Brachionus</taxon>
    </lineage>
</organism>
<evidence type="ECO:0000313" key="2">
    <source>
        <dbReference type="Proteomes" id="UP000276133"/>
    </source>
</evidence>
<name>A0A3M7Q460_BRAPC</name>
<comment type="caution">
    <text evidence="1">The sequence shown here is derived from an EMBL/GenBank/DDBJ whole genome shotgun (WGS) entry which is preliminary data.</text>
</comment>
<dbReference type="EMBL" id="REGN01007618">
    <property type="protein sequence ID" value="RNA05748.1"/>
    <property type="molecule type" value="Genomic_DNA"/>
</dbReference>
<reference evidence="1 2" key="1">
    <citation type="journal article" date="2018" name="Sci. Rep.">
        <title>Genomic signatures of local adaptation to the degree of environmental predictability in rotifers.</title>
        <authorList>
            <person name="Franch-Gras L."/>
            <person name="Hahn C."/>
            <person name="Garcia-Roger E.M."/>
            <person name="Carmona M.J."/>
            <person name="Serra M."/>
            <person name="Gomez A."/>
        </authorList>
    </citation>
    <scope>NUCLEOTIDE SEQUENCE [LARGE SCALE GENOMIC DNA]</scope>
    <source>
        <strain evidence="1">HYR1</strain>
    </source>
</reference>
<evidence type="ECO:0000313" key="1">
    <source>
        <dbReference type="EMBL" id="RNA05748.1"/>
    </source>
</evidence>
<dbReference type="Proteomes" id="UP000276133">
    <property type="component" value="Unassembled WGS sequence"/>
</dbReference>
<protein>
    <submittedName>
        <fullName evidence="1">Uncharacterized protein</fullName>
    </submittedName>
</protein>
<keyword evidence="2" id="KW-1185">Reference proteome</keyword>
<proteinExistence type="predicted"/>
<gene>
    <name evidence="1" type="ORF">BpHYR1_025564</name>
</gene>
<dbReference type="AlphaFoldDB" id="A0A3M7Q460"/>
<accession>A0A3M7Q460</accession>
<sequence>MQKWFYKENEFIALQKLCTFSQNTHHYNKAKYSFYLLAAPNGVVPHFQPACSEYFSSRQELTVILINK</sequence>